<dbReference type="Proteomes" id="UP000276133">
    <property type="component" value="Unassembled WGS sequence"/>
</dbReference>
<feature type="coiled-coil region" evidence="1">
    <location>
        <begin position="62"/>
        <end position="96"/>
    </location>
</feature>
<dbReference type="AlphaFoldDB" id="A0A3M7R0P5"/>
<proteinExistence type="predicted"/>
<sequence length="122" mass="14304">SKDKICSRAFFSKEFFNQIKTVLNPLDLLTVIESDSESIIELQDALDVPRETNINFAGEKLIDELKDTNKILNKELENMRQKNNYLKSEIENFIENPRFVRNKRSTGMVCLEDEKKLTFEKN</sequence>
<keyword evidence="3" id="KW-1185">Reference proteome</keyword>
<name>A0A3M7R0P5_BRAPC</name>
<keyword evidence="1" id="KW-0175">Coiled coil</keyword>
<dbReference type="EMBL" id="REGN01004521">
    <property type="protein sequence ID" value="RNA17160.1"/>
    <property type="molecule type" value="Genomic_DNA"/>
</dbReference>
<comment type="caution">
    <text evidence="2">The sequence shown here is derived from an EMBL/GenBank/DDBJ whole genome shotgun (WGS) entry which is preliminary data.</text>
</comment>
<protein>
    <submittedName>
        <fullName evidence="2">Uncharacterized protein</fullName>
    </submittedName>
</protein>
<evidence type="ECO:0000313" key="2">
    <source>
        <dbReference type="EMBL" id="RNA17160.1"/>
    </source>
</evidence>
<reference evidence="2 3" key="1">
    <citation type="journal article" date="2018" name="Sci. Rep.">
        <title>Genomic signatures of local adaptation to the degree of environmental predictability in rotifers.</title>
        <authorList>
            <person name="Franch-Gras L."/>
            <person name="Hahn C."/>
            <person name="Garcia-Roger E.M."/>
            <person name="Carmona M.J."/>
            <person name="Serra M."/>
            <person name="Gomez A."/>
        </authorList>
    </citation>
    <scope>NUCLEOTIDE SEQUENCE [LARGE SCALE GENOMIC DNA]</scope>
    <source>
        <strain evidence="2">HYR1</strain>
    </source>
</reference>
<evidence type="ECO:0000256" key="1">
    <source>
        <dbReference type="SAM" id="Coils"/>
    </source>
</evidence>
<evidence type="ECO:0000313" key="3">
    <source>
        <dbReference type="Proteomes" id="UP000276133"/>
    </source>
</evidence>
<feature type="non-terminal residue" evidence="2">
    <location>
        <position position="1"/>
    </location>
</feature>
<gene>
    <name evidence="2" type="ORF">BpHYR1_009385</name>
</gene>
<accession>A0A3M7R0P5</accession>
<organism evidence="2 3">
    <name type="scientific">Brachionus plicatilis</name>
    <name type="common">Marine rotifer</name>
    <name type="synonym">Brachionus muelleri</name>
    <dbReference type="NCBI Taxonomy" id="10195"/>
    <lineage>
        <taxon>Eukaryota</taxon>
        <taxon>Metazoa</taxon>
        <taxon>Spiralia</taxon>
        <taxon>Gnathifera</taxon>
        <taxon>Rotifera</taxon>
        <taxon>Eurotatoria</taxon>
        <taxon>Monogononta</taxon>
        <taxon>Pseudotrocha</taxon>
        <taxon>Ploima</taxon>
        <taxon>Brachionidae</taxon>
        <taxon>Brachionus</taxon>
    </lineage>
</organism>